<dbReference type="EMBL" id="KV784364">
    <property type="protein sequence ID" value="OEU12622.1"/>
    <property type="molecule type" value="Genomic_DNA"/>
</dbReference>
<sequence>MTIVSAPSTLLTTDETFDESAIGSHISEGKKYLIEWRKKQTIAEVETITISDDDDDDDNDTAGKPTPSTSDDMSNGLAFLMTQETFPIKWLTEEEDLSADDSALVNNYTNSNTNISHDKPSRRNKRKSVVFQSNSSSNNKRWWKEGKAIQDLIPSNDSGIVGVMGRKIDMEHICENNSSVYSMLRAWVENDPSNTDRCNTPPPPPVDGSSSSSSSSSRKTISEYASMKPIPVSVSGGPARIEWSRSNNKSRAKASSPSLPAPFDLIQWLDTDPNLRMTIPYYPDEKQTRELAEKYRTKQAAKAARSLAKKRLKLKGIL</sequence>
<dbReference type="InParanoid" id="A0A1E7F368"/>
<evidence type="ECO:0000256" key="1">
    <source>
        <dbReference type="SAM" id="MobiDB-lite"/>
    </source>
</evidence>
<keyword evidence="3" id="KW-1185">Reference proteome</keyword>
<evidence type="ECO:0000313" key="3">
    <source>
        <dbReference type="Proteomes" id="UP000095751"/>
    </source>
</evidence>
<gene>
    <name evidence="2" type="ORF">FRACYDRAFT_243876</name>
</gene>
<dbReference type="Proteomes" id="UP000095751">
    <property type="component" value="Unassembled WGS sequence"/>
</dbReference>
<feature type="region of interest" description="Disordered" evidence="1">
    <location>
        <begin position="192"/>
        <end position="238"/>
    </location>
</feature>
<name>A0A1E7F368_9STRA</name>
<evidence type="ECO:0000313" key="2">
    <source>
        <dbReference type="EMBL" id="OEU12622.1"/>
    </source>
</evidence>
<proteinExistence type="predicted"/>
<dbReference type="AlphaFoldDB" id="A0A1E7F368"/>
<feature type="region of interest" description="Disordered" evidence="1">
    <location>
        <begin position="108"/>
        <end position="136"/>
    </location>
</feature>
<dbReference type="OrthoDB" id="10656912at2759"/>
<accession>A0A1E7F368</accession>
<dbReference type="KEGG" id="fcy:FRACYDRAFT_243876"/>
<protein>
    <submittedName>
        <fullName evidence="2">Uncharacterized protein</fullName>
    </submittedName>
</protein>
<reference evidence="2 3" key="1">
    <citation type="submission" date="2016-09" db="EMBL/GenBank/DDBJ databases">
        <title>Extensive genetic diversity and differential bi-allelic expression allows diatom success in the polar Southern Ocean.</title>
        <authorList>
            <consortium name="DOE Joint Genome Institute"/>
            <person name="Mock T."/>
            <person name="Otillar R.P."/>
            <person name="Strauss J."/>
            <person name="Dupont C."/>
            <person name="Frickenhaus S."/>
            <person name="Maumus F."/>
            <person name="Mcmullan M."/>
            <person name="Sanges R."/>
            <person name="Schmutz J."/>
            <person name="Toseland A."/>
            <person name="Valas R."/>
            <person name="Veluchamy A."/>
            <person name="Ward B.J."/>
            <person name="Allen A."/>
            <person name="Barry K."/>
            <person name="Falciatore A."/>
            <person name="Ferrante M."/>
            <person name="Fortunato A.E."/>
            <person name="Gloeckner G."/>
            <person name="Gruber A."/>
            <person name="Hipkin R."/>
            <person name="Janech M."/>
            <person name="Kroth P."/>
            <person name="Leese F."/>
            <person name="Lindquist E."/>
            <person name="Lyon B.R."/>
            <person name="Martin J."/>
            <person name="Mayer C."/>
            <person name="Parker M."/>
            <person name="Quesneville H."/>
            <person name="Raymond J."/>
            <person name="Uhlig C."/>
            <person name="Valentin K.U."/>
            <person name="Worden A.Z."/>
            <person name="Armbrust E.V."/>
            <person name="Bowler C."/>
            <person name="Green B."/>
            <person name="Moulton V."/>
            <person name="Van Oosterhout C."/>
            <person name="Grigoriev I."/>
        </authorList>
    </citation>
    <scope>NUCLEOTIDE SEQUENCE [LARGE SCALE GENOMIC DNA]</scope>
    <source>
        <strain evidence="2 3">CCMP1102</strain>
    </source>
</reference>
<feature type="region of interest" description="Disordered" evidence="1">
    <location>
        <begin position="48"/>
        <end position="74"/>
    </location>
</feature>
<feature type="compositionally biased region" description="Acidic residues" evidence="1">
    <location>
        <begin position="51"/>
        <end position="60"/>
    </location>
</feature>
<organism evidence="2 3">
    <name type="scientific">Fragilariopsis cylindrus CCMP1102</name>
    <dbReference type="NCBI Taxonomy" id="635003"/>
    <lineage>
        <taxon>Eukaryota</taxon>
        <taxon>Sar</taxon>
        <taxon>Stramenopiles</taxon>
        <taxon>Ochrophyta</taxon>
        <taxon>Bacillariophyta</taxon>
        <taxon>Bacillariophyceae</taxon>
        <taxon>Bacillariophycidae</taxon>
        <taxon>Bacillariales</taxon>
        <taxon>Bacillariaceae</taxon>
        <taxon>Fragilariopsis</taxon>
    </lineage>
</organism>